<evidence type="ECO:0000313" key="2">
    <source>
        <dbReference type="EMBL" id="QLH64579.1"/>
    </source>
</evidence>
<comment type="similarity">
    <text evidence="1">Belongs to the antirestriction protein family.</text>
</comment>
<reference evidence="2 3" key="1">
    <citation type="journal article" date="2014" name="Genome Announc.">
        <title>Whole-Genome Sequence of Serratia symbiotica Strain CWBI-2.3T, a Free-Living Symbiont of the Black Bean Aphid Aphis fabae.</title>
        <authorList>
            <person name="Foray V."/>
            <person name="Grigorescu A.S."/>
            <person name="Sabri A."/>
            <person name="Haubruge E."/>
            <person name="Lognay G."/>
            <person name="Francis F."/>
            <person name="Fauconnier M.L."/>
            <person name="Hance T."/>
            <person name="Thonart P."/>
        </authorList>
    </citation>
    <scope>NUCLEOTIDE SEQUENCE [LARGE SCALE GENOMIC DNA]</scope>
    <source>
        <strain evidence="2">CWBI-2.3</strain>
        <plasmid evidence="2 3">pSsAf2.3-2</plasmid>
    </source>
</reference>
<dbReference type="InterPro" id="IPR004914">
    <property type="entry name" value="Antirestrict"/>
</dbReference>
<name>A0A068Z896_9GAMM</name>
<dbReference type="AlphaFoldDB" id="A0A068Z896"/>
<geneLocation type="plasmid" evidence="2 3">
    <name>pSsAf2.3-2</name>
</geneLocation>
<accession>A0A068Z896</accession>
<dbReference type="STRING" id="138074.SYMBAF_190070"/>
<evidence type="ECO:0000256" key="1">
    <source>
        <dbReference type="ARBA" id="ARBA00008618"/>
    </source>
</evidence>
<dbReference type="GeneID" id="93738245"/>
<dbReference type="Gene3D" id="3.30.70.3580">
    <property type="entry name" value="Antirestriction protein"/>
    <property type="match status" value="1"/>
</dbReference>
<protein>
    <submittedName>
        <fullName evidence="2">Antirestriction protein</fullName>
    </submittedName>
</protein>
<sequence length="141" mass="15848">MQHARSITLHVCESDRLSFLPHLFGDDFLPAEMQVYSLAARYLPLYTGGFWHFIRLPEGGGYMSPDCDQVHLNNGDNGFDNTLSGDAAGIVLTAMVINRRCGLQHFHGNAGQAGLLMKRADQLWRYIEMHPERADICRALD</sequence>
<dbReference type="RefSeq" id="WP_040264757.1">
    <property type="nucleotide sequence ID" value="NZ_CAXKXZ010000082.1"/>
</dbReference>
<dbReference type="Pfam" id="PF03230">
    <property type="entry name" value="Antirestrict"/>
    <property type="match status" value="1"/>
</dbReference>
<dbReference type="EMBL" id="CP050857">
    <property type="protein sequence ID" value="QLH64579.1"/>
    <property type="molecule type" value="Genomic_DNA"/>
</dbReference>
<keyword evidence="2" id="KW-0614">Plasmid</keyword>
<evidence type="ECO:0000313" key="3">
    <source>
        <dbReference type="Proteomes" id="UP000042738"/>
    </source>
</evidence>
<proteinExistence type="inferred from homology"/>
<gene>
    <name evidence="2" type="ORF">SYMBAF_17365</name>
</gene>
<organism evidence="2 3">
    <name type="scientific">Serratia symbiotica</name>
    <dbReference type="NCBI Taxonomy" id="138074"/>
    <lineage>
        <taxon>Bacteria</taxon>
        <taxon>Pseudomonadati</taxon>
        <taxon>Pseudomonadota</taxon>
        <taxon>Gammaproteobacteria</taxon>
        <taxon>Enterobacterales</taxon>
        <taxon>Yersiniaceae</taxon>
        <taxon>Serratia</taxon>
    </lineage>
</organism>
<dbReference type="InterPro" id="IPR042297">
    <property type="entry name" value="Antirestriction_sf"/>
</dbReference>
<dbReference type="Proteomes" id="UP000042738">
    <property type="component" value="Plasmid pSsAf2.3-2"/>
</dbReference>